<feature type="signal peptide" evidence="2">
    <location>
        <begin position="1"/>
        <end position="20"/>
    </location>
</feature>
<protein>
    <submittedName>
        <fullName evidence="4">PRC-barrel domain-containing protein</fullName>
    </submittedName>
</protein>
<accession>A0A1G9RY53</accession>
<dbReference type="Gene3D" id="2.30.30.240">
    <property type="entry name" value="PRC-barrel domain"/>
    <property type="match status" value="1"/>
</dbReference>
<evidence type="ECO:0000313" key="5">
    <source>
        <dbReference type="Proteomes" id="UP000198654"/>
    </source>
</evidence>
<name>A0A1G9RY53_9GAMM</name>
<reference evidence="4 5" key="1">
    <citation type="submission" date="2016-10" db="EMBL/GenBank/DDBJ databases">
        <authorList>
            <person name="de Groot N.N."/>
        </authorList>
    </citation>
    <scope>NUCLEOTIDE SEQUENCE [LARGE SCALE GENOMIC DNA]</scope>
    <source>
        <strain evidence="4 5">DSM 14789</strain>
    </source>
</reference>
<dbReference type="InterPro" id="IPR011033">
    <property type="entry name" value="PRC_barrel-like_sf"/>
</dbReference>
<evidence type="ECO:0000313" key="4">
    <source>
        <dbReference type="EMBL" id="SDM27957.1"/>
    </source>
</evidence>
<dbReference type="STRING" id="119000.SAMN05661010_03833"/>
<dbReference type="PANTHER" id="PTHR36505">
    <property type="entry name" value="BLR1072 PROTEIN"/>
    <property type="match status" value="1"/>
</dbReference>
<gene>
    <name evidence="4" type="ORF">SAMN05661010_03833</name>
</gene>
<keyword evidence="2" id="KW-0732">Signal</keyword>
<dbReference type="Proteomes" id="UP000198654">
    <property type="component" value="Unassembled WGS sequence"/>
</dbReference>
<feature type="chain" id="PRO_5011644216" evidence="2">
    <location>
        <begin position="21"/>
        <end position="179"/>
    </location>
</feature>
<dbReference type="InterPro" id="IPR027275">
    <property type="entry name" value="PRC-brl_dom"/>
</dbReference>
<organism evidence="4 5">
    <name type="scientific">Modicisalibacter muralis</name>
    <dbReference type="NCBI Taxonomy" id="119000"/>
    <lineage>
        <taxon>Bacteria</taxon>
        <taxon>Pseudomonadati</taxon>
        <taxon>Pseudomonadota</taxon>
        <taxon>Gammaproteobacteria</taxon>
        <taxon>Oceanospirillales</taxon>
        <taxon>Halomonadaceae</taxon>
        <taxon>Modicisalibacter</taxon>
    </lineage>
</organism>
<dbReference type="OrthoDB" id="6366681at2"/>
<dbReference type="EMBL" id="FNGI01000017">
    <property type="protein sequence ID" value="SDM27957.1"/>
    <property type="molecule type" value="Genomic_DNA"/>
</dbReference>
<feature type="region of interest" description="Disordered" evidence="1">
    <location>
        <begin position="23"/>
        <end position="60"/>
    </location>
</feature>
<sequence length="179" mass="19271">MKKSQVLLFCVLLIPVMALAQESNSQPATDDSQQQAKADQAKSGKSQAAPEEVVEEQSGEQVRSAQLVGSAVVNASDEEIGTIDGLLLSKQGQVEGIIVGVGGFLGIGEKHVALDWGAVEITSAEGEANYQVRTTLDRAALEKAPEFKTEEKQQAEQRRKEQLEKQKQQVGQSPEQANQ</sequence>
<dbReference type="SUPFAM" id="SSF50346">
    <property type="entry name" value="PRC-barrel domain"/>
    <property type="match status" value="1"/>
</dbReference>
<proteinExistence type="predicted"/>
<feature type="region of interest" description="Disordered" evidence="1">
    <location>
        <begin position="141"/>
        <end position="179"/>
    </location>
</feature>
<dbReference type="AlphaFoldDB" id="A0A1G9RY53"/>
<feature type="compositionally biased region" description="Basic and acidic residues" evidence="1">
    <location>
        <begin position="141"/>
        <end position="167"/>
    </location>
</feature>
<dbReference type="Pfam" id="PF05239">
    <property type="entry name" value="PRC"/>
    <property type="match status" value="1"/>
</dbReference>
<evidence type="ECO:0000256" key="1">
    <source>
        <dbReference type="SAM" id="MobiDB-lite"/>
    </source>
</evidence>
<dbReference type="RefSeq" id="WP_089730883.1">
    <property type="nucleotide sequence ID" value="NZ_FNGI01000017.1"/>
</dbReference>
<dbReference type="PANTHER" id="PTHR36505:SF1">
    <property type="entry name" value="BLR1072 PROTEIN"/>
    <property type="match status" value="1"/>
</dbReference>
<keyword evidence="5" id="KW-1185">Reference proteome</keyword>
<evidence type="ECO:0000256" key="2">
    <source>
        <dbReference type="SAM" id="SignalP"/>
    </source>
</evidence>
<feature type="compositionally biased region" description="Polar residues" evidence="1">
    <location>
        <begin position="170"/>
        <end position="179"/>
    </location>
</feature>
<feature type="domain" description="PRC-barrel" evidence="3">
    <location>
        <begin position="60"/>
        <end position="121"/>
    </location>
</feature>
<evidence type="ECO:0000259" key="3">
    <source>
        <dbReference type="Pfam" id="PF05239"/>
    </source>
</evidence>
<feature type="compositionally biased region" description="Low complexity" evidence="1">
    <location>
        <begin position="30"/>
        <end position="51"/>
    </location>
</feature>